<organism evidence="1">
    <name type="scientific">Klebsiella pneumoniae</name>
    <dbReference type="NCBI Taxonomy" id="573"/>
    <lineage>
        <taxon>Bacteria</taxon>
        <taxon>Pseudomonadati</taxon>
        <taxon>Pseudomonadota</taxon>
        <taxon>Gammaproteobacteria</taxon>
        <taxon>Enterobacterales</taxon>
        <taxon>Enterobacteriaceae</taxon>
        <taxon>Klebsiella/Raoultella group</taxon>
        <taxon>Klebsiella</taxon>
        <taxon>Klebsiella pneumoniae complex</taxon>
    </lineage>
</organism>
<evidence type="ECO:0000313" key="1">
    <source>
        <dbReference type="EMBL" id="APW49373.1"/>
    </source>
</evidence>
<dbReference type="EMBL" id="KX348145">
    <property type="protein sequence ID" value="APW49373.1"/>
    <property type="molecule type" value="Genomic_DNA"/>
</dbReference>
<geneLocation type="plasmid" evidence="1">
    <name>pKPC_Kp02</name>
</geneLocation>
<accession>A0A1P8KI65</accession>
<keyword evidence="1" id="KW-0614">Plasmid</keyword>
<reference evidence="1" key="1">
    <citation type="submission" date="2016-05" db="EMBL/GenBank/DDBJ databases">
        <title>A hospital outbreak of KPC-producing Enterobacteriaceae traced by genetic and structural insights on blaKPC plasmids.</title>
        <authorList>
            <person name="Kim J.O."/>
            <person name="Yoon E.-J."/>
            <person name="Jeong S.H."/>
        </authorList>
    </citation>
    <scope>NUCLEOTIDE SEQUENCE</scope>
    <source>
        <strain evidence="1">Kp02</strain>
        <plasmid evidence="1">pKPC_Kp02</plasmid>
    </source>
</reference>
<proteinExistence type="predicted"/>
<sequence>MGLTAATLKEQFRYLRSRIPSYLVKQFPN</sequence>
<protein>
    <submittedName>
        <fullName evidence="1">Uncharacterized protein</fullName>
    </submittedName>
</protein>
<name>A0A1P8KI65_KLEPN</name>
<dbReference type="AlphaFoldDB" id="A0A1P8KI65"/>